<accession>A0A291IMN5</accession>
<protein>
    <submittedName>
        <fullName evidence="1">Uncharacterized protein</fullName>
    </submittedName>
</protein>
<proteinExistence type="predicted"/>
<comment type="caution">
    <text evidence="1">The sequence shown here is derived from an EMBL/GenBank/DDBJ whole genome shotgun (WGS) entry which is preliminary data.</text>
</comment>
<sequence>MKHYAISHHVKQSLLLLGLAMATPIASAALPWSGMADYTAAPGAAGDEAVVGQFDTYDFGLGVGLVKVNNDGTLNGYFQTYVNDHILTNSGGINVPQLNVSGASGSGSGFELTVVASFSGTYSVLPGGLQSFSLTAGNVGLYFDTTPDFNFGADNGFNDGSAILTGTITGGGGFISLASGTGIEQLDLNFSGIFGNSDANVYSQAIGGGSALFSIDLKNSTLLPGIDSVLGHNKSEGALAAVDGSINLTAVPLPPAVWMFGAGLAGLLGVGQRKKASA</sequence>
<dbReference type="Proteomes" id="UP000077734">
    <property type="component" value="Unassembled WGS sequence"/>
</dbReference>
<dbReference type="KEGG" id="mko:MKLM6_3248"/>
<dbReference type="AlphaFoldDB" id="A0A291IMN5"/>
<dbReference type="NCBIfam" id="NF033554">
    <property type="entry name" value="floc_PepA"/>
    <property type="match status" value="1"/>
</dbReference>
<dbReference type="RefSeq" id="WP_157198204.1">
    <property type="nucleotide sequence ID" value="NZ_CP023669.1"/>
</dbReference>
<reference evidence="1 2" key="1">
    <citation type="submission" date="2016-03" db="EMBL/GenBank/DDBJ databases">
        <authorList>
            <person name="Heylen K."/>
            <person name="De Vos P."/>
            <person name="Vekeman B."/>
        </authorList>
    </citation>
    <scope>NUCLEOTIDE SEQUENCE [LARGE SCALE GENOMIC DNA]</scope>
    <source>
        <strain evidence="1 2">R-49807</strain>
    </source>
</reference>
<keyword evidence="2" id="KW-1185">Reference proteome</keyword>
<evidence type="ECO:0000313" key="1">
    <source>
        <dbReference type="EMBL" id="OAI26832.1"/>
    </source>
</evidence>
<dbReference type="EMBL" id="LUUL01000068">
    <property type="protein sequence ID" value="OAI26832.1"/>
    <property type="molecule type" value="Genomic_DNA"/>
</dbReference>
<organism evidence="1 2">
    <name type="scientific">Methylomonas koyamae</name>
    <dbReference type="NCBI Taxonomy" id="702114"/>
    <lineage>
        <taxon>Bacteria</taxon>
        <taxon>Pseudomonadati</taxon>
        <taxon>Pseudomonadota</taxon>
        <taxon>Gammaproteobacteria</taxon>
        <taxon>Methylococcales</taxon>
        <taxon>Methylococcaceae</taxon>
        <taxon>Methylomonas</taxon>
    </lineage>
</organism>
<gene>
    <name evidence="1" type="ORF">A1356_10470</name>
</gene>
<evidence type="ECO:0000313" key="2">
    <source>
        <dbReference type="Proteomes" id="UP000077734"/>
    </source>
</evidence>
<name>A0A291IMN5_9GAMM</name>